<keyword evidence="3" id="KW-1185">Reference proteome</keyword>
<organism evidence="2 3">
    <name type="scientific">Mucuna pruriens</name>
    <name type="common">Velvet bean</name>
    <name type="synonym">Dolichos pruriens</name>
    <dbReference type="NCBI Taxonomy" id="157652"/>
    <lineage>
        <taxon>Eukaryota</taxon>
        <taxon>Viridiplantae</taxon>
        <taxon>Streptophyta</taxon>
        <taxon>Embryophyta</taxon>
        <taxon>Tracheophyta</taxon>
        <taxon>Spermatophyta</taxon>
        <taxon>Magnoliopsida</taxon>
        <taxon>eudicotyledons</taxon>
        <taxon>Gunneridae</taxon>
        <taxon>Pentapetalae</taxon>
        <taxon>rosids</taxon>
        <taxon>fabids</taxon>
        <taxon>Fabales</taxon>
        <taxon>Fabaceae</taxon>
        <taxon>Papilionoideae</taxon>
        <taxon>50 kb inversion clade</taxon>
        <taxon>NPAAA clade</taxon>
        <taxon>indigoferoid/millettioid clade</taxon>
        <taxon>Phaseoleae</taxon>
        <taxon>Mucuna</taxon>
    </lineage>
</organism>
<name>A0A371GWY6_MUCPR</name>
<feature type="region of interest" description="Disordered" evidence="1">
    <location>
        <begin position="1"/>
        <end position="21"/>
    </location>
</feature>
<dbReference type="Proteomes" id="UP000257109">
    <property type="component" value="Unassembled WGS sequence"/>
</dbReference>
<feature type="non-terminal residue" evidence="2">
    <location>
        <position position="1"/>
    </location>
</feature>
<protein>
    <submittedName>
        <fullName evidence="2">Uncharacterized protein</fullName>
    </submittedName>
</protein>
<evidence type="ECO:0000313" key="3">
    <source>
        <dbReference type="Proteomes" id="UP000257109"/>
    </source>
</evidence>
<reference evidence="2" key="1">
    <citation type="submission" date="2018-05" db="EMBL/GenBank/DDBJ databases">
        <title>Draft genome of Mucuna pruriens seed.</title>
        <authorList>
            <person name="Nnadi N.E."/>
            <person name="Vos R."/>
            <person name="Hasami M.H."/>
            <person name="Devisetty U.K."/>
            <person name="Aguiy J.C."/>
        </authorList>
    </citation>
    <scope>NUCLEOTIDE SEQUENCE [LARGE SCALE GENOMIC DNA]</scope>
    <source>
        <strain evidence="2">JCA_2017</strain>
    </source>
</reference>
<sequence>MNATRDANTEEHMITLETGKANPFPASNCPVGAISESCATMLVTQNMAINITAIKISAASKTPQDQSKLVGERWHSILNEPLTSQLCRNNQSTSISTWCNNTGNK</sequence>
<proteinExistence type="predicted"/>
<comment type="caution">
    <text evidence="2">The sequence shown here is derived from an EMBL/GenBank/DDBJ whole genome shotgun (WGS) entry which is preliminary data.</text>
</comment>
<evidence type="ECO:0000313" key="2">
    <source>
        <dbReference type="EMBL" id="RDX94966.1"/>
    </source>
</evidence>
<accession>A0A371GWY6</accession>
<evidence type="ECO:0000256" key="1">
    <source>
        <dbReference type="SAM" id="MobiDB-lite"/>
    </source>
</evidence>
<dbReference type="EMBL" id="QJKJ01004243">
    <property type="protein sequence ID" value="RDX94966.1"/>
    <property type="molecule type" value="Genomic_DNA"/>
</dbReference>
<dbReference type="AlphaFoldDB" id="A0A371GWY6"/>
<gene>
    <name evidence="2" type="ORF">CR513_22575</name>
</gene>